<reference evidence="14 15" key="1">
    <citation type="submission" date="2016-10" db="EMBL/GenBank/DDBJ databases">
        <authorList>
            <person name="de Groot N.N."/>
        </authorList>
    </citation>
    <scope>NUCLEOTIDE SEQUENCE [LARGE SCALE GENOMIC DNA]</scope>
    <source>
        <strain evidence="14 15">DSM 19548</strain>
    </source>
</reference>
<feature type="domain" description="Flagellar M-ring C-terminal" evidence="13">
    <location>
        <begin position="233"/>
        <end position="395"/>
    </location>
</feature>
<keyword evidence="14" id="KW-0966">Cell projection</keyword>
<evidence type="ECO:0000256" key="3">
    <source>
        <dbReference type="ARBA" id="ARBA00007971"/>
    </source>
</evidence>
<dbReference type="PANTHER" id="PTHR30046">
    <property type="entry name" value="FLAGELLAR M-RING PROTEIN"/>
    <property type="match status" value="1"/>
</dbReference>
<dbReference type="PIRSF" id="PIRSF004862">
    <property type="entry name" value="FliF"/>
    <property type="match status" value="1"/>
</dbReference>
<feature type="region of interest" description="Disordered" evidence="10">
    <location>
        <begin position="253"/>
        <end position="320"/>
    </location>
</feature>
<dbReference type="STRING" id="441112.SAMN04488094_107158"/>
<keyword evidence="5 11" id="KW-0812">Transmembrane</keyword>
<protein>
    <recommendedName>
        <fullName evidence="9">Flagellar M-ring protein</fullName>
    </recommendedName>
</protein>
<comment type="similarity">
    <text evidence="3 9">Belongs to the FliF family.</text>
</comment>
<feature type="compositionally biased region" description="Basic and acidic residues" evidence="10">
    <location>
        <begin position="253"/>
        <end position="266"/>
    </location>
</feature>
<dbReference type="AlphaFoldDB" id="A0A1I1L026"/>
<evidence type="ECO:0000259" key="13">
    <source>
        <dbReference type="Pfam" id="PF08345"/>
    </source>
</evidence>
<evidence type="ECO:0000256" key="4">
    <source>
        <dbReference type="ARBA" id="ARBA00022475"/>
    </source>
</evidence>
<name>A0A1I1L026_9RHOB</name>
<keyword evidence="14" id="KW-0282">Flagellum</keyword>
<evidence type="ECO:0000256" key="7">
    <source>
        <dbReference type="ARBA" id="ARBA00023136"/>
    </source>
</evidence>
<evidence type="ECO:0000256" key="2">
    <source>
        <dbReference type="ARBA" id="ARBA00004651"/>
    </source>
</evidence>
<keyword evidence="7 11" id="KW-0472">Membrane</keyword>
<dbReference type="Pfam" id="PF08345">
    <property type="entry name" value="YscJ_FliF_C"/>
    <property type="match status" value="1"/>
</dbReference>
<evidence type="ECO:0000256" key="10">
    <source>
        <dbReference type="SAM" id="MobiDB-lite"/>
    </source>
</evidence>
<evidence type="ECO:0000256" key="11">
    <source>
        <dbReference type="SAM" id="Phobius"/>
    </source>
</evidence>
<dbReference type="Pfam" id="PF01514">
    <property type="entry name" value="YscJ_FliF"/>
    <property type="match status" value="1"/>
</dbReference>
<evidence type="ECO:0000259" key="12">
    <source>
        <dbReference type="Pfam" id="PF01514"/>
    </source>
</evidence>
<feature type="domain" description="Flagellar M-ring N-terminal" evidence="12">
    <location>
        <begin position="40"/>
        <end position="204"/>
    </location>
</feature>
<evidence type="ECO:0000313" key="14">
    <source>
        <dbReference type="EMBL" id="SFC66275.1"/>
    </source>
</evidence>
<comment type="subcellular location">
    <subcellularLocation>
        <location evidence="1 9">Bacterial flagellum basal body</location>
    </subcellularLocation>
    <subcellularLocation>
        <location evidence="2">Cell membrane</location>
        <topology evidence="2">Multi-pass membrane protein</topology>
    </subcellularLocation>
</comment>
<evidence type="ECO:0000256" key="5">
    <source>
        <dbReference type="ARBA" id="ARBA00022692"/>
    </source>
</evidence>
<dbReference type="GO" id="GO:0005886">
    <property type="term" value="C:plasma membrane"/>
    <property type="evidence" value="ECO:0007669"/>
    <property type="project" value="UniProtKB-SubCell"/>
</dbReference>
<accession>A0A1I1L026</accession>
<keyword evidence="6 11" id="KW-1133">Transmembrane helix</keyword>
<dbReference type="GO" id="GO:0009431">
    <property type="term" value="C:bacterial-type flagellum basal body, MS ring"/>
    <property type="evidence" value="ECO:0007669"/>
    <property type="project" value="InterPro"/>
</dbReference>
<organism evidence="14 15">
    <name type="scientific">Tropicimonas isoalkanivorans</name>
    <dbReference type="NCBI Taxonomy" id="441112"/>
    <lineage>
        <taxon>Bacteria</taxon>
        <taxon>Pseudomonadati</taxon>
        <taxon>Pseudomonadota</taxon>
        <taxon>Alphaproteobacteria</taxon>
        <taxon>Rhodobacterales</taxon>
        <taxon>Roseobacteraceae</taxon>
        <taxon>Tropicimonas</taxon>
    </lineage>
</organism>
<dbReference type="GO" id="GO:0071973">
    <property type="term" value="P:bacterial-type flagellum-dependent cell motility"/>
    <property type="evidence" value="ECO:0007669"/>
    <property type="project" value="InterPro"/>
</dbReference>
<gene>
    <name evidence="14" type="ORF">SAMN04488094_107158</name>
</gene>
<comment type="function">
    <text evidence="9">The M ring may be actively involved in energy transduction.</text>
</comment>
<evidence type="ECO:0000256" key="9">
    <source>
        <dbReference type="PIRNR" id="PIRNR004862"/>
    </source>
</evidence>
<sequence length="540" mass="57774">MQNVLATWSRLDVRKRIVVVAAALAMFAAVLALSRFATARPMDLLYAGLEDAAAGEVVTALEQRGVAYDVRGKAIYVDAAQRDEIRMQLASQSLPSNGSAGYELLDNLNGFGTTSQMFDATYWRAKEGELARTIMASQQVRTARIHISAAPSHGFRSEREMSASVSVSAVGGITDSQARAYRFLVASAVSGMRSGDVTVIDSDSGIVVGSESQQPIEDGRKAAALKRNVERLLEAHVGQGNAVVEVSLETVTERESITERRIDPDGRVAISTETEERSNTSRGSAGGGVTVASNLPDGDAAASASDTSSQNAESRERVNYEVSETQREILKVPGSIRRLTVAVLVNALNTTDAAGVPVSTPRSEAELEDLKSLIAAAVGFDEARGDQITIRSMAFQTLPELDSVAAPGLFDRLDVMSLLQIGGLALVALILGLFVVRPIFARGPSPSRIDAEPPNSLPSPTSDLPDLPALTGEIDDEPFVPAMQVVNTFDLGEEDGPDQVPSLANRDVDPVARLRSLINERQQETVEVLRSWMEDDRKDA</sequence>
<dbReference type="InterPro" id="IPR013556">
    <property type="entry name" value="Flag_M-ring_C"/>
</dbReference>
<dbReference type="Gene3D" id="3.30.300.30">
    <property type="match status" value="1"/>
</dbReference>
<dbReference type="NCBIfam" id="TIGR00206">
    <property type="entry name" value="fliF"/>
    <property type="match status" value="1"/>
</dbReference>
<evidence type="ECO:0000256" key="6">
    <source>
        <dbReference type="ARBA" id="ARBA00022989"/>
    </source>
</evidence>
<dbReference type="InterPro" id="IPR000067">
    <property type="entry name" value="FlgMring_FliF"/>
</dbReference>
<keyword evidence="14" id="KW-0969">Cilium</keyword>
<feature type="region of interest" description="Disordered" evidence="10">
    <location>
        <begin position="445"/>
        <end position="464"/>
    </location>
</feature>
<keyword evidence="8 9" id="KW-0975">Bacterial flagellum</keyword>
<dbReference type="InterPro" id="IPR045851">
    <property type="entry name" value="AMP-bd_C_sf"/>
</dbReference>
<dbReference type="InterPro" id="IPR006182">
    <property type="entry name" value="FliF_N_dom"/>
</dbReference>
<dbReference type="PANTHER" id="PTHR30046:SF0">
    <property type="entry name" value="FLAGELLAR M-RING PROTEIN"/>
    <property type="match status" value="1"/>
</dbReference>
<dbReference type="Proteomes" id="UP000198728">
    <property type="component" value="Unassembled WGS sequence"/>
</dbReference>
<evidence type="ECO:0000313" key="15">
    <source>
        <dbReference type="Proteomes" id="UP000198728"/>
    </source>
</evidence>
<dbReference type="PRINTS" id="PR01009">
    <property type="entry name" value="FLGMRINGFLIF"/>
</dbReference>
<keyword evidence="15" id="KW-1185">Reference proteome</keyword>
<evidence type="ECO:0000256" key="1">
    <source>
        <dbReference type="ARBA" id="ARBA00004117"/>
    </source>
</evidence>
<feature type="transmembrane region" description="Helical" evidence="11">
    <location>
        <begin position="418"/>
        <end position="440"/>
    </location>
</feature>
<dbReference type="InterPro" id="IPR043427">
    <property type="entry name" value="YscJ/FliF"/>
</dbReference>
<evidence type="ECO:0000256" key="8">
    <source>
        <dbReference type="ARBA" id="ARBA00023143"/>
    </source>
</evidence>
<dbReference type="EMBL" id="FOLG01000007">
    <property type="protein sequence ID" value="SFC66275.1"/>
    <property type="molecule type" value="Genomic_DNA"/>
</dbReference>
<dbReference type="GO" id="GO:0003774">
    <property type="term" value="F:cytoskeletal motor activity"/>
    <property type="evidence" value="ECO:0007669"/>
    <property type="project" value="InterPro"/>
</dbReference>
<feature type="compositionally biased region" description="Low complexity" evidence="10">
    <location>
        <begin position="299"/>
        <end position="309"/>
    </location>
</feature>
<keyword evidence="4" id="KW-1003">Cell membrane</keyword>
<proteinExistence type="inferred from homology"/>